<dbReference type="InterPro" id="IPR001245">
    <property type="entry name" value="Ser-Thr/Tyr_kinase_cat_dom"/>
</dbReference>
<dbReference type="OrthoDB" id="2013020at2759"/>
<name>A0A8T0CME5_CORYI</name>
<comment type="caution">
    <text evidence="2">The sequence shown here is derived from an EMBL/GenBank/DDBJ whole genome shotgun (WGS) entry which is preliminary data.</text>
</comment>
<feature type="domain" description="Protein kinase" evidence="1">
    <location>
        <begin position="81"/>
        <end position="353"/>
    </location>
</feature>
<dbReference type="Pfam" id="PF07714">
    <property type="entry name" value="PK_Tyr_Ser-Thr"/>
    <property type="match status" value="1"/>
</dbReference>
<gene>
    <name evidence="2" type="ORF">BT93_L1987</name>
</gene>
<dbReference type="SUPFAM" id="SSF56112">
    <property type="entry name" value="Protein kinase-like (PK-like)"/>
    <property type="match status" value="1"/>
</dbReference>
<evidence type="ECO:0000313" key="2">
    <source>
        <dbReference type="EMBL" id="KAF7848394.1"/>
    </source>
</evidence>
<evidence type="ECO:0000259" key="1">
    <source>
        <dbReference type="PROSITE" id="PS50011"/>
    </source>
</evidence>
<reference evidence="2" key="1">
    <citation type="submission" date="2020-05" db="EMBL/GenBank/DDBJ databases">
        <title>WGS assembly of Corymbia citriodora subspecies variegata.</title>
        <authorList>
            <person name="Barry K."/>
            <person name="Hundley H."/>
            <person name="Shu S."/>
            <person name="Jenkins J."/>
            <person name="Grimwood J."/>
            <person name="Baten A."/>
        </authorList>
    </citation>
    <scope>NUCLEOTIDE SEQUENCE</scope>
    <source>
        <strain evidence="2">CV2-018</strain>
    </source>
</reference>
<sequence length="368" mass="41005">MVFKFATFDPTQDPDDFNYAFPQSSASSPSAVAATICQPCDYNDGCIRALVSRLVVAEPGERMLKLKDRPFKYGKLARITRNFGTVLVEGGSGNVYFGALEDGTEVAVKVFFCFSTRGSTEFQAKAKNLRAVHHENLVPLLGYCDGTKTKALIYEFMDGGNLRQNLSGDRANFWTWRKRLQIAVDVAQGLDYLHHDCDPPIIHGDLSAANIWLNEKMQAKIADFGISAFEPRALDSHPTCPLGTPGYFDPEFYPYSRSDRKSDVYSFGIILFELITGQPAVTRGAVRNVFLLQWMTPIVETKEIHMIMDPSLQGKFNIDSAWKAVEIAKSCTRPTGVERPDITQVLAVLRQSLAMELASQCCHSEVVY</sequence>
<dbReference type="GO" id="GO:0004672">
    <property type="term" value="F:protein kinase activity"/>
    <property type="evidence" value="ECO:0007669"/>
    <property type="project" value="InterPro"/>
</dbReference>
<dbReference type="PANTHER" id="PTHR45631:SF206">
    <property type="entry name" value="PROTEIN KINASE DOMAIN-CONTAINING PROTEIN"/>
    <property type="match status" value="1"/>
</dbReference>
<dbReference type="GO" id="GO:0005524">
    <property type="term" value="F:ATP binding"/>
    <property type="evidence" value="ECO:0007669"/>
    <property type="project" value="InterPro"/>
</dbReference>
<dbReference type="AlphaFoldDB" id="A0A8T0CME5"/>
<dbReference type="Gene3D" id="3.30.200.20">
    <property type="entry name" value="Phosphorylase Kinase, domain 1"/>
    <property type="match status" value="1"/>
</dbReference>
<dbReference type="Proteomes" id="UP000806378">
    <property type="component" value="Unassembled WGS sequence"/>
</dbReference>
<proteinExistence type="predicted"/>
<evidence type="ECO:0000313" key="3">
    <source>
        <dbReference type="Proteomes" id="UP000806378"/>
    </source>
</evidence>
<dbReference type="InterPro" id="IPR011009">
    <property type="entry name" value="Kinase-like_dom_sf"/>
</dbReference>
<protein>
    <recommendedName>
        <fullName evidence="1">Protein kinase domain-containing protein</fullName>
    </recommendedName>
</protein>
<dbReference type="PANTHER" id="PTHR45631">
    <property type="entry name" value="OS07G0107800 PROTEIN-RELATED"/>
    <property type="match status" value="1"/>
</dbReference>
<dbReference type="EMBL" id="MU090149">
    <property type="protein sequence ID" value="KAF7848394.1"/>
    <property type="molecule type" value="Genomic_DNA"/>
</dbReference>
<organism evidence="2 3">
    <name type="scientific">Corymbia citriodora subsp. variegata</name>
    <dbReference type="NCBI Taxonomy" id="360336"/>
    <lineage>
        <taxon>Eukaryota</taxon>
        <taxon>Viridiplantae</taxon>
        <taxon>Streptophyta</taxon>
        <taxon>Embryophyta</taxon>
        <taxon>Tracheophyta</taxon>
        <taxon>Spermatophyta</taxon>
        <taxon>Magnoliopsida</taxon>
        <taxon>eudicotyledons</taxon>
        <taxon>Gunneridae</taxon>
        <taxon>Pentapetalae</taxon>
        <taxon>rosids</taxon>
        <taxon>malvids</taxon>
        <taxon>Myrtales</taxon>
        <taxon>Myrtaceae</taxon>
        <taxon>Myrtoideae</taxon>
        <taxon>Eucalypteae</taxon>
        <taxon>Corymbia</taxon>
    </lineage>
</organism>
<dbReference type="Gramene" id="rna-gnl|WGS:JABURB|Cocit.L1987.1">
    <property type="protein sequence ID" value="cds-KAF7848394.1"/>
    <property type="gene ID" value="gene-BT93_L1987"/>
</dbReference>
<dbReference type="Gene3D" id="1.10.510.10">
    <property type="entry name" value="Transferase(Phosphotransferase) domain 1"/>
    <property type="match status" value="1"/>
</dbReference>
<dbReference type="InterPro" id="IPR000719">
    <property type="entry name" value="Prot_kinase_dom"/>
</dbReference>
<accession>A0A8T0CME5</accession>
<keyword evidence="3" id="KW-1185">Reference proteome</keyword>
<dbReference type="PROSITE" id="PS50011">
    <property type="entry name" value="PROTEIN_KINASE_DOM"/>
    <property type="match status" value="1"/>
</dbReference>